<evidence type="ECO:0000256" key="1">
    <source>
        <dbReference type="ARBA" id="ARBA00022526"/>
    </source>
</evidence>
<comment type="caution">
    <text evidence="2">The sequence shown here is derived from an EMBL/GenBank/DDBJ whole genome shotgun (WGS) entry which is preliminary data.</text>
</comment>
<accession>A0A3S4YAZ8</accession>
<dbReference type="PANTHER" id="PTHR30344:SF1">
    <property type="entry name" value="6-PHOSPHOGLUCONOLACTONASE"/>
    <property type="match status" value="1"/>
</dbReference>
<proteinExistence type="predicted"/>
<dbReference type="Gene3D" id="2.130.10.10">
    <property type="entry name" value="YVTN repeat-like/Quinoprotein amine dehydrogenase"/>
    <property type="match status" value="2"/>
</dbReference>
<evidence type="ECO:0008006" key="4">
    <source>
        <dbReference type="Google" id="ProtNLM"/>
    </source>
</evidence>
<gene>
    <name evidence="2" type="ORF">EPL05_14225</name>
</gene>
<organism evidence="2 3">
    <name type="scientific">Mucilaginibacter gilvus</name>
    <dbReference type="NCBI Taxonomy" id="2305909"/>
    <lineage>
        <taxon>Bacteria</taxon>
        <taxon>Pseudomonadati</taxon>
        <taxon>Bacteroidota</taxon>
        <taxon>Sphingobacteriia</taxon>
        <taxon>Sphingobacteriales</taxon>
        <taxon>Sphingobacteriaceae</taxon>
        <taxon>Mucilaginibacter</taxon>
    </lineage>
</organism>
<dbReference type="EMBL" id="SBIW01000006">
    <property type="protein sequence ID" value="RWY51214.1"/>
    <property type="molecule type" value="Genomic_DNA"/>
</dbReference>
<evidence type="ECO:0000313" key="2">
    <source>
        <dbReference type="EMBL" id="RWY51214.1"/>
    </source>
</evidence>
<evidence type="ECO:0000313" key="3">
    <source>
        <dbReference type="Proteomes" id="UP000286701"/>
    </source>
</evidence>
<dbReference type="Proteomes" id="UP000286701">
    <property type="component" value="Unassembled WGS sequence"/>
</dbReference>
<reference evidence="2 3" key="1">
    <citation type="submission" date="2019-01" db="EMBL/GenBank/DDBJ databases">
        <title>Mucilaginibacter antarcticum sp. nov., isolated from antarctic soil.</title>
        <authorList>
            <person name="Yan Y.-Q."/>
            <person name="Du Z.-J."/>
        </authorList>
    </citation>
    <scope>NUCLEOTIDE SEQUENCE [LARGE SCALE GENOMIC DNA]</scope>
    <source>
        <strain evidence="2 3">F01003</strain>
    </source>
</reference>
<dbReference type="SUPFAM" id="SSF75011">
    <property type="entry name" value="3-carboxy-cis,cis-mucoante lactonizing enzyme"/>
    <property type="match status" value="1"/>
</dbReference>
<name>A0A3S4YAZ8_9SPHI</name>
<dbReference type="InterPro" id="IPR050282">
    <property type="entry name" value="Cycloisomerase_2"/>
</dbReference>
<keyword evidence="1" id="KW-0119">Carbohydrate metabolism</keyword>
<dbReference type="GO" id="GO:0017057">
    <property type="term" value="F:6-phosphogluconolactonase activity"/>
    <property type="evidence" value="ECO:0007669"/>
    <property type="project" value="TreeGrafter"/>
</dbReference>
<protein>
    <recommendedName>
        <fullName evidence="4">Lactonase family protein</fullName>
    </recommendedName>
</protein>
<dbReference type="InterPro" id="IPR015943">
    <property type="entry name" value="WD40/YVTN_repeat-like_dom_sf"/>
</dbReference>
<dbReference type="PANTHER" id="PTHR30344">
    <property type="entry name" value="6-PHOSPHOGLUCONOLACTONASE-RELATED"/>
    <property type="match status" value="1"/>
</dbReference>
<dbReference type="GO" id="GO:0006006">
    <property type="term" value="P:glucose metabolic process"/>
    <property type="evidence" value="ECO:0007669"/>
    <property type="project" value="UniProtKB-KW"/>
</dbReference>
<dbReference type="AlphaFoldDB" id="A0A3S4YAZ8"/>
<keyword evidence="3" id="KW-1185">Reference proteome</keyword>
<dbReference type="OrthoDB" id="9757809at2"/>
<sequence>MREPAIIRDGVLRSVKNPRTNQYIYLLSKIMKNKFLFIGTIAVAVTLSIISCKKNNDNNNNSNKVTGYLYTTTNGESTNQVVRFSRMSDGSLTEEKSFTTNSNGGANVAAGGDAHGDFDAQGAVQIIGNYLLNVNAGGNQVSVFSLDRKNGDLALRNNVSSGGTRPVSIAYLKKTGSADEYWVVVGNQWNNPNIQKDGANIQRYPNNAFYQQDLTLADATDNERNITLFTFNTTSGALTLVKQLDKYVRQNGGPTTVSFSADGTKLAVSTWGIAHFDTQVTSLAEQRPSRVYVYNFTNGDISGKRYFEEAGISGTIGFNWDKIGSSKLYVSNFNLIPTKRDNSVTVLNDNGTLVSKSANFSATAASAINESCWTALNISGDKLYVASFQTNLVSTFGVSGGNLTFGSTEARADLAPHGDSKELWLSPDNKYLYNLGALQSFSINIFDVNGAGTKYRSQTVLSTTASGKGIAGKYNFLGLTGFDF</sequence>
<keyword evidence="1" id="KW-0313">Glucose metabolism</keyword>